<dbReference type="AlphaFoldDB" id="A0A6A3MGW0"/>
<dbReference type="EMBL" id="QXFW01000039">
    <property type="protein sequence ID" value="KAE9028705.1"/>
    <property type="molecule type" value="Genomic_DNA"/>
</dbReference>
<sequence length="125" mass="13595">MARNGSTSLDVCSSARVEGAVVGVRVADEPRACRVGECTEGDALDSPVNFACSNDERGVGLLDLEQHTVLGKRGDLLDALLHLTLLFEYDEKLAYKGLELFFCLDPPNVRTQLVINLLVEMTNKA</sequence>
<reference evidence="1 2" key="1">
    <citation type="submission" date="2018-09" db="EMBL/GenBank/DDBJ databases">
        <title>Genomic investigation of the strawberry pathogen Phytophthora fragariae indicates pathogenicity is determined by transcriptional variation in three key races.</title>
        <authorList>
            <person name="Adams T.M."/>
            <person name="Armitage A.D."/>
            <person name="Sobczyk M.K."/>
            <person name="Bates H.J."/>
            <person name="Dunwell J.M."/>
            <person name="Nellist C.F."/>
            <person name="Harrison R.J."/>
        </authorList>
    </citation>
    <scope>NUCLEOTIDE SEQUENCE [LARGE SCALE GENOMIC DNA]</scope>
    <source>
        <strain evidence="1 2">SCRP245</strain>
    </source>
</reference>
<evidence type="ECO:0000313" key="2">
    <source>
        <dbReference type="Proteomes" id="UP000460718"/>
    </source>
</evidence>
<comment type="caution">
    <text evidence="1">The sequence shown here is derived from an EMBL/GenBank/DDBJ whole genome shotgun (WGS) entry which is preliminary data.</text>
</comment>
<accession>A0A6A3MGW0</accession>
<organism evidence="1 2">
    <name type="scientific">Phytophthora fragariae</name>
    <dbReference type="NCBI Taxonomy" id="53985"/>
    <lineage>
        <taxon>Eukaryota</taxon>
        <taxon>Sar</taxon>
        <taxon>Stramenopiles</taxon>
        <taxon>Oomycota</taxon>
        <taxon>Peronosporomycetes</taxon>
        <taxon>Peronosporales</taxon>
        <taxon>Peronosporaceae</taxon>
        <taxon>Phytophthora</taxon>
    </lineage>
</organism>
<name>A0A6A3MGW0_9STRA</name>
<evidence type="ECO:0000313" key="1">
    <source>
        <dbReference type="EMBL" id="KAE9028705.1"/>
    </source>
</evidence>
<proteinExistence type="predicted"/>
<protein>
    <submittedName>
        <fullName evidence="1">Uncharacterized protein</fullName>
    </submittedName>
</protein>
<dbReference type="Proteomes" id="UP000460718">
    <property type="component" value="Unassembled WGS sequence"/>
</dbReference>
<gene>
    <name evidence="1" type="ORF">PF011_g1423</name>
</gene>